<reference evidence="5" key="1">
    <citation type="journal article" date="2005" name="BMC Biol.">
        <title>The sequence of rice chromosomes 11 and 12, rich in disease resistance genes and recent gene duplications.</title>
        <authorList>
            <consortium name="The rice chromosomes 11 and 12 sequencing consortia"/>
        </authorList>
    </citation>
    <scope>NUCLEOTIDE SEQUENCE [LARGE SCALE GENOMIC DNA]</scope>
</reference>
<dbReference type="NCBIfam" id="TIGR01640">
    <property type="entry name" value="F_box_assoc_1"/>
    <property type="match status" value="1"/>
</dbReference>
<evidence type="ECO:0000256" key="1">
    <source>
        <dbReference type="SAM" id="MobiDB-lite"/>
    </source>
</evidence>
<feature type="domain" description="DUF4216" evidence="3">
    <location>
        <begin position="1125"/>
        <end position="1189"/>
    </location>
</feature>
<dbReference type="InterPro" id="IPR025452">
    <property type="entry name" value="DUF4218"/>
</dbReference>
<feature type="region of interest" description="Disordered" evidence="1">
    <location>
        <begin position="1"/>
        <end position="20"/>
    </location>
</feature>
<organism evidence="5">
    <name type="scientific">Oryza sativa subsp. japonica</name>
    <name type="common">Rice</name>
    <dbReference type="NCBI Taxonomy" id="39947"/>
    <lineage>
        <taxon>Eukaryota</taxon>
        <taxon>Viridiplantae</taxon>
        <taxon>Streptophyta</taxon>
        <taxon>Embryophyta</taxon>
        <taxon>Tracheophyta</taxon>
        <taxon>Spermatophyta</taxon>
        <taxon>Magnoliopsida</taxon>
        <taxon>Liliopsida</taxon>
        <taxon>Poales</taxon>
        <taxon>Poaceae</taxon>
        <taxon>BOP clade</taxon>
        <taxon>Oryzoideae</taxon>
        <taxon>Oryzeae</taxon>
        <taxon>Oryzinae</taxon>
        <taxon>Oryza</taxon>
        <taxon>Oryza sativa</taxon>
    </lineage>
</organism>
<dbReference type="EMBL" id="DP000011">
    <property type="protein sequence ID" value="ABA98559.1"/>
    <property type="molecule type" value="Genomic_DNA"/>
</dbReference>
<protein>
    <submittedName>
        <fullName evidence="5">Transposon protein, putative, CACTA, En/Spm sub-class</fullName>
    </submittedName>
</protein>
<name>Q2QQH3_ORYSJ</name>
<dbReference type="InterPro" id="IPR013187">
    <property type="entry name" value="F-box-assoc_dom_typ3"/>
</dbReference>
<dbReference type="InterPro" id="IPR017451">
    <property type="entry name" value="F-box-assoc_interact_dom"/>
</dbReference>
<sequence>MASRPPRERSRHGPACRSGHAAPTDLGSCLIMPRSSCASRHRFRLVCRRWRDLLDERTPRIHARAKPLAFFTRGRHAAQPGSSAYVYDDDLSGEFVCCRQVWCGGAAVAAGLIMFGCRNGILAMLDERTGDITLANPATGETLAVPPPPRLPRNCAFHRTAVGFGYHPTTGRYKVVHLPVRGEASAFGVVEVFTLRGSNATWREVVAAPPPAGSSCDVDCGLVSVDGAMYWIAMGGGAAAIMSFDLEHERVAHVTSLPAMARRKLAAGRCCHLTGDIVGALMVHYGVVVAQAPTAPTLSPPLLTVIQRRLAVAITASDVTVIETDTPTVEVWVLHKGRRKQRWINQYRVVGMDTYHKQLTRPYFFFSHGEHYMIITWRFPYISMRAHRLKKGDGEPKEMALLEQGTSIQVFSYVETTETLRRAISGSAWNQVNAGVRLLAARDNRLPRAMHNTKRAHPTFLKEAAKFVELAKAHTVRENLRSIFCPCKVCVQKIHACENHCILYRKEFADLNSCPTCGTSRYKTGNRASDGEAVDKDDAPVDENKKIPRMVMWYVPVKDRLKRLYSNRDDAKLMRWHQEGRKNDGKIRHPADARQWKNFDALHPEFAKDPRNDMQELWEEGLRMWDEYRREHFTLHAIIFVTINDVPTNFSLSGQFKGKFGCLICIDKTSYKYLTSSTKGVYMRHRRFLPQRHRWRAKARLFHNIVENDLAPEIRTGHSVFELTKNIKVVFSKPKKKPVKRKKRTDQDTTDAPLEESNLPFKKHSIFFSTIGTLLDIPSKAKDGLKSRTDLVNLDIRRELHPKELPNGKIDIPPACYSLTPDEKKSLCRCLHSVKVPTGFSANVRKLVSLKDLTISGYNAHDCHKMLTVFLPIAIRAVKPVHTRLVIIKLCYFFNRVSHKVFDSEELGPLQKFAIETACQLEMFFPPAYFNMMEHLIVHIVPQIIEIGPLYIHQMWAYERYMSMLKGYVRNRAHSEGSMIEGYTTEEMVECCIDYMKDAEPIGVTPPLHEGRLAGTGIVGKKRFYDEDFKDVAEAHSSVLQQLAIVEPRKICRWVIRWRKKLYAGEQNGPTSLVTSWQGYDIGRYRFYTMFKDRKSAAQNSGVRVEAFDASGEKKSYYGIIQDIWELDYGLNIQIPVLRCQWVRDTTGVFIDDYGLTVVDRSKLGQKDDPWVLAERVAQVFYVSDPSDDKMAIAVPGKQNIIGIDSIEDASDYNQYDDVPLFTDFPNRIKEVETSLDEDLFSSARKDGVSKIVKH</sequence>
<dbReference type="AlphaFoldDB" id="Q2QQH3"/>
<evidence type="ECO:0000259" key="3">
    <source>
        <dbReference type="Pfam" id="PF13952"/>
    </source>
</evidence>
<proteinExistence type="predicted"/>
<dbReference type="PANTHER" id="PTHR48258">
    <property type="entry name" value="DUF4218 DOMAIN-CONTAINING PROTEIN-RELATED"/>
    <property type="match status" value="1"/>
</dbReference>
<feature type="compositionally biased region" description="Basic residues" evidence="1">
    <location>
        <begin position="734"/>
        <end position="744"/>
    </location>
</feature>
<dbReference type="InterPro" id="IPR025312">
    <property type="entry name" value="DUF4216"/>
</dbReference>
<dbReference type="InterPro" id="IPR004242">
    <property type="entry name" value="Transposase_21"/>
</dbReference>
<accession>Q2QQH3</accession>
<reference evidence="5" key="2">
    <citation type="submission" date="2005-04" db="EMBL/GenBank/DDBJ databases">
        <authorList>
            <person name="Buell C.R."/>
            <person name="Wing R.A."/>
            <person name="McCombie W.A."/>
            <person name="Ouyang S."/>
        </authorList>
    </citation>
    <scope>NUCLEOTIDE SEQUENCE</scope>
</reference>
<feature type="domain" description="DUF4218" evidence="4">
    <location>
        <begin position="898"/>
        <end position="1000"/>
    </location>
</feature>
<feature type="region of interest" description="Disordered" evidence="1">
    <location>
        <begin position="734"/>
        <end position="755"/>
    </location>
</feature>
<dbReference type="Pfam" id="PF02992">
    <property type="entry name" value="Transposase_21"/>
    <property type="match status" value="2"/>
</dbReference>
<evidence type="ECO:0000259" key="2">
    <source>
        <dbReference type="Pfam" id="PF08268"/>
    </source>
</evidence>
<gene>
    <name evidence="5" type="ordered locus">LOC_Os12g31040</name>
</gene>
<dbReference type="Pfam" id="PF13952">
    <property type="entry name" value="DUF4216"/>
    <property type="match status" value="1"/>
</dbReference>
<dbReference type="iPTMnet" id="Q2QQH3"/>
<dbReference type="Pfam" id="PF08268">
    <property type="entry name" value="FBA_3"/>
    <property type="match status" value="1"/>
</dbReference>
<dbReference type="Pfam" id="PF13960">
    <property type="entry name" value="DUF4218"/>
    <property type="match status" value="1"/>
</dbReference>
<evidence type="ECO:0000313" key="5">
    <source>
        <dbReference type="EMBL" id="ABA98559.1"/>
    </source>
</evidence>
<feature type="domain" description="F-box associated beta-propeller type 3" evidence="2">
    <location>
        <begin position="119"/>
        <end position="255"/>
    </location>
</feature>
<evidence type="ECO:0000259" key="4">
    <source>
        <dbReference type="Pfam" id="PF13960"/>
    </source>
</evidence>
<dbReference type="PANTHER" id="PTHR48258:SF9">
    <property type="entry name" value="OS01G0348150 PROTEIN"/>
    <property type="match status" value="1"/>
</dbReference>
<reference evidence="5" key="3">
    <citation type="submission" date="2006-01" db="EMBL/GenBank/DDBJ databases">
        <authorList>
            <person name="Buell R."/>
        </authorList>
    </citation>
    <scope>NUCLEOTIDE SEQUENCE</scope>
</reference>